<sequence>MTVATTWGYGSSMGTNEIVVTRVVDAPVAAVWRVLTDIEGAAQSMRSIEKIEILAGNAYEVGLRWRETRKMFGMSATEEMWVAEVTPGVSTRVDATSGSTGYSTTFTLEEVGPKTRVVVRFAAVQAEPSRGARLAQKVLGPVGSRATAKMLAKDLEDVEIAAAGRLHEMDDDA</sequence>
<protein>
    <recommendedName>
        <fullName evidence="3">Polyketide cyclase / dehydrase and lipid transport</fullName>
    </recommendedName>
</protein>
<evidence type="ECO:0008006" key="3">
    <source>
        <dbReference type="Google" id="ProtNLM"/>
    </source>
</evidence>
<dbReference type="InterPro" id="IPR019587">
    <property type="entry name" value="Polyketide_cyclase/dehydratase"/>
</dbReference>
<keyword evidence="2" id="KW-1185">Reference proteome</keyword>
<proteinExistence type="predicted"/>
<gene>
    <name evidence="1" type="ORF">GCM10025865_10370</name>
</gene>
<dbReference type="EMBL" id="AP027729">
    <property type="protein sequence ID" value="BDZ41738.1"/>
    <property type="molecule type" value="Genomic_DNA"/>
</dbReference>
<organism evidence="1 2">
    <name type="scientific">Paraoerskovia sediminicola</name>
    <dbReference type="NCBI Taxonomy" id="1138587"/>
    <lineage>
        <taxon>Bacteria</taxon>
        <taxon>Bacillati</taxon>
        <taxon>Actinomycetota</taxon>
        <taxon>Actinomycetes</taxon>
        <taxon>Micrococcales</taxon>
        <taxon>Cellulomonadaceae</taxon>
        <taxon>Paraoerskovia</taxon>
    </lineage>
</organism>
<dbReference type="Pfam" id="PF10604">
    <property type="entry name" value="Polyketide_cyc2"/>
    <property type="match status" value="1"/>
</dbReference>
<evidence type="ECO:0000313" key="2">
    <source>
        <dbReference type="Proteomes" id="UP001321475"/>
    </source>
</evidence>
<name>A0ABM8G0U2_9CELL</name>
<reference evidence="2" key="1">
    <citation type="journal article" date="2019" name="Int. J. Syst. Evol. Microbiol.">
        <title>The Global Catalogue of Microorganisms (GCM) 10K type strain sequencing project: providing services to taxonomists for standard genome sequencing and annotation.</title>
        <authorList>
            <consortium name="The Broad Institute Genomics Platform"/>
            <consortium name="The Broad Institute Genome Sequencing Center for Infectious Disease"/>
            <person name="Wu L."/>
            <person name="Ma J."/>
        </authorList>
    </citation>
    <scope>NUCLEOTIDE SEQUENCE [LARGE SCALE GENOMIC DNA]</scope>
    <source>
        <strain evidence="2">NBRC 108565</strain>
    </source>
</reference>
<accession>A0ABM8G0U2</accession>
<dbReference type="SUPFAM" id="SSF55961">
    <property type="entry name" value="Bet v1-like"/>
    <property type="match status" value="1"/>
</dbReference>
<dbReference type="Gene3D" id="3.30.530.20">
    <property type="match status" value="1"/>
</dbReference>
<dbReference type="InterPro" id="IPR023393">
    <property type="entry name" value="START-like_dom_sf"/>
</dbReference>
<dbReference type="Proteomes" id="UP001321475">
    <property type="component" value="Chromosome"/>
</dbReference>
<evidence type="ECO:0000313" key="1">
    <source>
        <dbReference type="EMBL" id="BDZ41738.1"/>
    </source>
</evidence>